<dbReference type="GO" id="GO:0071555">
    <property type="term" value="P:cell wall organization"/>
    <property type="evidence" value="ECO:0007669"/>
    <property type="project" value="TreeGrafter"/>
</dbReference>
<dbReference type="InterPro" id="IPR036138">
    <property type="entry name" value="PBP_dimer_sf"/>
</dbReference>
<keyword evidence="3" id="KW-0472">Membrane</keyword>
<keyword evidence="6" id="KW-0328">Glycosyltransferase</keyword>
<protein>
    <submittedName>
        <fullName evidence="6">Cell division protein FtsI [Peptidoglycan synthetase]</fullName>
        <ecNumber evidence="6">2.4.1.129</ecNumber>
    </submittedName>
</protein>
<evidence type="ECO:0000256" key="1">
    <source>
        <dbReference type="ARBA" id="ARBA00004370"/>
    </source>
</evidence>
<dbReference type="GO" id="GO:0051301">
    <property type="term" value="P:cell division"/>
    <property type="evidence" value="ECO:0007669"/>
    <property type="project" value="UniProtKB-KW"/>
</dbReference>
<evidence type="ECO:0000313" key="6">
    <source>
        <dbReference type="EMBL" id="CAA9466371.1"/>
    </source>
</evidence>
<dbReference type="PANTHER" id="PTHR30627">
    <property type="entry name" value="PEPTIDOGLYCAN D,D-TRANSPEPTIDASE"/>
    <property type="match status" value="1"/>
</dbReference>
<organism evidence="6">
    <name type="scientific">uncultured Solirubrobacteraceae bacterium</name>
    <dbReference type="NCBI Taxonomy" id="1162706"/>
    <lineage>
        <taxon>Bacteria</taxon>
        <taxon>Bacillati</taxon>
        <taxon>Actinomycetota</taxon>
        <taxon>Thermoleophilia</taxon>
        <taxon>Solirubrobacterales</taxon>
        <taxon>Solirubrobacteraceae</taxon>
        <taxon>environmental samples</taxon>
    </lineage>
</organism>
<dbReference type="GO" id="GO:0005886">
    <property type="term" value="C:plasma membrane"/>
    <property type="evidence" value="ECO:0007669"/>
    <property type="project" value="TreeGrafter"/>
</dbReference>
<comment type="similarity">
    <text evidence="2">Belongs to the transpeptidase family.</text>
</comment>
<dbReference type="SUPFAM" id="SSF56601">
    <property type="entry name" value="beta-lactamase/transpeptidase-like"/>
    <property type="match status" value="1"/>
</dbReference>
<feature type="domain" description="Penicillin-binding protein transpeptidase" evidence="4">
    <location>
        <begin position="239"/>
        <end position="541"/>
    </location>
</feature>
<dbReference type="EC" id="2.4.1.129" evidence="6"/>
<name>A0A6J4R7F3_9ACTN</name>
<dbReference type="GO" id="GO:0016757">
    <property type="term" value="F:glycosyltransferase activity"/>
    <property type="evidence" value="ECO:0007669"/>
    <property type="project" value="UniProtKB-KW"/>
</dbReference>
<keyword evidence="6" id="KW-0132">Cell division</keyword>
<proteinExistence type="inferred from homology"/>
<comment type="subcellular location">
    <subcellularLocation>
        <location evidence="1">Membrane</location>
    </subcellularLocation>
</comment>
<evidence type="ECO:0000256" key="3">
    <source>
        <dbReference type="ARBA" id="ARBA00023136"/>
    </source>
</evidence>
<evidence type="ECO:0000259" key="5">
    <source>
        <dbReference type="Pfam" id="PF03717"/>
    </source>
</evidence>
<reference evidence="6" key="1">
    <citation type="submission" date="2020-02" db="EMBL/GenBank/DDBJ databases">
        <authorList>
            <person name="Meier V. D."/>
        </authorList>
    </citation>
    <scope>NUCLEOTIDE SEQUENCE</scope>
    <source>
        <strain evidence="6">AVDCRST_MAG13</strain>
    </source>
</reference>
<evidence type="ECO:0000259" key="4">
    <source>
        <dbReference type="Pfam" id="PF00905"/>
    </source>
</evidence>
<sequence length="553" mass="59378">MGLVERRIGLLFAVFLAVLSLAFVRALWFGTVSRDRLAQAAVSQQAAEEVVPARRGTITDRNGVQLAISDPAADVSATPYLVEDAPRTAKRLARLLGRPEDELLRKLTRRDTGFVYLARAVAATKAERIRKLRMAGIALAPAEQRKYPRGMLASQVLGTVGVEGRGLSGLEYSQDDRLTGTDGTRRTVKDALGEPIDIEDVVPAEDGAQLELTLDAAIQERTEQVLAGVGRTFSPRGATAVVMDPRTSEVLAMANWPRVDANRPDQAPEWARRNLASGATFEPGSTFKAFTVAGALMDRTVTPGQQFGLQPQIQVADRTIGESHPRGFTTLTTSDILAQSSNVGAVTIGLKMGRHRFDHWVRRFGFGKPTGADLPGEERGLVLPVKKYSGSTMGNVPIGQGISVTPLQIATAYSALANGGVLRPPRIVRRVGERPVVRAKGRRVITEAVSREVRTMLEGVLAPGGTAAEVQIPGYTLAGKTGTANKFDVELGRYSDRDYVSSFVGFAPAKKPKLLIAVMVDEPKGAIFGGEVAAPAFGKIAQFALPYLRIPPK</sequence>
<keyword evidence="6" id="KW-0131">Cell cycle</keyword>
<dbReference type="Pfam" id="PF00905">
    <property type="entry name" value="Transpeptidase"/>
    <property type="match status" value="1"/>
</dbReference>
<evidence type="ECO:0000256" key="2">
    <source>
        <dbReference type="ARBA" id="ARBA00007171"/>
    </source>
</evidence>
<keyword evidence="6" id="KW-0808">Transferase</keyword>
<dbReference type="Gene3D" id="3.40.710.10">
    <property type="entry name" value="DD-peptidase/beta-lactamase superfamily"/>
    <property type="match status" value="1"/>
</dbReference>
<dbReference type="InterPro" id="IPR012338">
    <property type="entry name" value="Beta-lactam/transpept-like"/>
</dbReference>
<gene>
    <name evidence="6" type="ORF">AVDCRST_MAG13-70</name>
</gene>
<accession>A0A6J4R7F3</accession>
<dbReference type="AlphaFoldDB" id="A0A6J4R7F3"/>
<dbReference type="Gene3D" id="3.30.450.330">
    <property type="match status" value="1"/>
</dbReference>
<dbReference type="InterPro" id="IPR050515">
    <property type="entry name" value="Beta-lactam/transpept"/>
</dbReference>
<dbReference type="SUPFAM" id="SSF56519">
    <property type="entry name" value="Penicillin binding protein dimerisation domain"/>
    <property type="match status" value="1"/>
</dbReference>
<dbReference type="EMBL" id="CADCVO010000012">
    <property type="protein sequence ID" value="CAA9466371.1"/>
    <property type="molecule type" value="Genomic_DNA"/>
</dbReference>
<dbReference type="InterPro" id="IPR005311">
    <property type="entry name" value="PBP_dimer"/>
</dbReference>
<dbReference type="PANTHER" id="PTHR30627:SF1">
    <property type="entry name" value="PEPTIDOGLYCAN D,D-TRANSPEPTIDASE FTSI"/>
    <property type="match status" value="1"/>
</dbReference>
<dbReference type="Pfam" id="PF03717">
    <property type="entry name" value="PBP_dimer"/>
    <property type="match status" value="1"/>
</dbReference>
<dbReference type="GO" id="GO:0008658">
    <property type="term" value="F:penicillin binding"/>
    <property type="evidence" value="ECO:0007669"/>
    <property type="project" value="InterPro"/>
</dbReference>
<feature type="domain" description="Penicillin-binding protein dimerisation" evidence="5">
    <location>
        <begin position="51"/>
        <end position="196"/>
    </location>
</feature>
<dbReference type="InterPro" id="IPR001460">
    <property type="entry name" value="PCN-bd_Tpept"/>
</dbReference>
<dbReference type="Gene3D" id="3.90.1310.10">
    <property type="entry name" value="Penicillin-binding protein 2a (Domain 2)"/>
    <property type="match status" value="1"/>
</dbReference>